<dbReference type="PANTHER" id="PTHR12620">
    <property type="entry name" value="U2 SNRNP AUXILIARY FACTOR, SMALL SUBUNIT"/>
    <property type="match status" value="1"/>
</dbReference>
<dbReference type="PRINTS" id="PR01848">
    <property type="entry name" value="U2AUXFACTOR"/>
</dbReference>
<gene>
    <name evidence="6" type="ORF">C4D60_Mb11t12640</name>
</gene>
<dbReference type="GO" id="GO:0089701">
    <property type="term" value="C:U2AF complex"/>
    <property type="evidence" value="ECO:0007669"/>
    <property type="project" value="InterPro"/>
</dbReference>
<feature type="domain" description="RRM" evidence="5">
    <location>
        <begin position="88"/>
        <end position="135"/>
    </location>
</feature>
<evidence type="ECO:0000256" key="2">
    <source>
        <dbReference type="ARBA" id="ARBA00022737"/>
    </source>
</evidence>
<protein>
    <recommendedName>
        <fullName evidence="5">RRM domain-containing protein</fullName>
    </recommendedName>
</protein>
<evidence type="ECO:0000313" key="6">
    <source>
        <dbReference type="EMBL" id="THU55999.1"/>
    </source>
</evidence>
<dbReference type="Pfam" id="PF00076">
    <property type="entry name" value="RRM_1"/>
    <property type="match status" value="1"/>
</dbReference>
<dbReference type="InterPro" id="IPR009145">
    <property type="entry name" value="U2AF_small"/>
</dbReference>
<dbReference type="InterPro" id="IPR000504">
    <property type="entry name" value="RRM_dom"/>
</dbReference>
<dbReference type="STRING" id="52838.A0A4S8J4J0"/>
<dbReference type="AlphaFoldDB" id="A0A4S8J4J0"/>
<dbReference type="Gene3D" id="3.30.70.330">
    <property type="match status" value="1"/>
</dbReference>
<dbReference type="GO" id="GO:0008270">
    <property type="term" value="F:zinc ion binding"/>
    <property type="evidence" value="ECO:0007669"/>
    <property type="project" value="UniProtKB-KW"/>
</dbReference>
<evidence type="ECO:0000256" key="3">
    <source>
        <dbReference type="ARBA" id="ARBA00022771"/>
    </source>
</evidence>
<reference evidence="6 7" key="1">
    <citation type="journal article" date="2019" name="Nat. Plants">
        <title>Genome sequencing of Musa balbisiana reveals subgenome evolution and function divergence in polyploid bananas.</title>
        <authorList>
            <person name="Yao X."/>
        </authorList>
    </citation>
    <scope>NUCLEOTIDE SEQUENCE [LARGE SCALE GENOMIC DNA]</scope>
    <source>
        <strain evidence="7">cv. DH-PKW</strain>
        <tissue evidence="6">Leaves</tissue>
    </source>
</reference>
<dbReference type="Proteomes" id="UP000317650">
    <property type="component" value="Chromosome 11"/>
</dbReference>
<proteinExistence type="predicted"/>
<dbReference type="SUPFAM" id="SSF54928">
    <property type="entry name" value="RNA-binding domain, RBD"/>
    <property type="match status" value="1"/>
</dbReference>
<keyword evidence="3" id="KW-0863">Zinc-finger</keyword>
<evidence type="ECO:0000256" key="1">
    <source>
        <dbReference type="ARBA" id="ARBA00022723"/>
    </source>
</evidence>
<sequence>MIPPHVIITNPLSISDYKLALPQGIKQFPRSSASPLRPFLAFWTSPRVSFFRPPPLQKGDLDPGALRGVMGFLCLDIRNKCMNIYQGVFEELSKFGKIESLNVCDNLADHSVGNVYAKFRDEDDAANILVNLNGRY</sequence>
<dbReference type="GO" id="GO:0000398">
    <property type="term" value="P:mRNA splicing, via spliceosome"/>
    <property type="evidence" value="ECO:0007669"/>
    <property type="project" value="InterPro"/>
</dbReference>
<keyword evidence="1" id="KW-0479">Metal-binding</keyword>
<organism evidence="6 7">
    <name type="scientific">Musa balbisiana</name>
    <name type="common">Banana</name>
    <dbReference type="NCBI Taxonomy" id="52838"/>
    <lineage>
        <taxon>Eukaryota</taxon>
        <taxon>Viridiplantae</taxon>
        <taxon>Streptophyta</taxon>
        <taxon>Embryophyta</taxon>
        <taxon>Tracheophyta</taxon>
        <taxon>Spermatophyta</taxon>
        <taxon>Magnoliopsida</taxon>
        <taxon>Liliopsida</taxon>
        <taxon>Zingiberales</taxon>
        <taxon>Musaceae</taxon>
        <taxon>Musa</taxon>
    </lineage>
</organism>
<evidence type="ECO:0000256" key="4">
    <source>
        <dbReference type="ARBA" id="ARBA00022833"/>
    </source>
</evidence>
<comment type="caution">
    <text evidence="6">The sequence shown here is derived from an EMBL/GenBank/DDBJ whole genome shotgun (WGS) entry which is preliminary data.</text>
</comment>
<name>A0A4S8J4J0_MUSBA</name>
<dbReference type="InterPro" id="IPR035979">
    <property type="entry name" value="RBD_domain_sf"/>
</dbReference>
<keyword evidence="4" id="KW-0862">Zinc</keyword>
<dbReference type="GO" id="GO:0003723">
    <property type="term" value="F:RNA binding"/>
    <property type="evidence" value="ECO:0007669"/>
    <property type="project" value="InterPro"/>
</dbReference>
<accession>A0A4S8J4J0</accession>
<keyword evidence="2" id="KW-0677">Repeat</keyword>
<keyword evidence="7" id="KW-1185">Reference proteome</keyword>
<dbReference type="InterPro" id="IPR012677">
    <property type="entry name" value="Nucleotide-bd_a/b_plait_sf"/>
</dbReference>
<evidence type="ECO:0000259" key="5">
    <source>
        <dbReference type="Pfam" id="PF00076"/>
    </source>
</evidence>
<dbReference type="EMBL" id="PYDT01000007">
    <property type="protein sequence ID" value="THU55999.1"/>
    <property type="molecule type" value="Genomic_DNA"/>
</dbReference>
<evidence type="ECO:0000313" key="7">
    <source>
        <dbReference type="Proteomes" id="UP000317650"/>
    </source>
</evidence>